<protein>
    <recommendedName>
        <fullName evidence="4">Myb-like domain-containing protein</fullName>
    </recommendedName>
</protein>
<organism evidence="2 3">
    <name type="scientific">Cladonia borealis</name>
    <dbReference type="NCBI Taxonomy" id="184061"/>
    <lineage>
        <taxon>Eukaryota</taxon>
        <taxon>Fungi</taxon>
        <taxon>Dikarya</taxon>
        <taxon>Ascomycota</taxon>
        <taxon>Pezizomycotina</taxon>
        <taxon>Lecanoromycetes</taxon>
        <taxon>OSLEUM clade</taxon>
        <taxon>Lecanoromycetidae</taxon>
        <taxon>Lecanorales</taxon>
        <taxon>Lecanorineae</taxon>
        <taxon>Cladoniaceae</taxon>
        <taxon>Cladonia</taxon>
    </lineage>
</organism>
<evidence type="ECO:0000313" key="2">
    <source>
        <dbReference type="EMBL" id="KAK0512554.1"/>
    </source>
</evidence>
<name>A0AA39R2R2_9LECA</name>
<evidence type="ECO:0000313" key="3">
    <source>
        <dbReference type="Proteomes" id="UP001166286"/>
    </source>
</evidence>
<evidence type="ECO:0008006" key="4">
    <source>
        <dbReference type="Google" id="ProtNLM"/>
    </source>
</evidence>
<feature type="compositionally biased region" description="Pro residues" evidence="1">
    <location>
        <begin position="21"/>
        <end position="38"/>
    </location>
</feature>
<accession>A0AA39R2R2</accession>
<proteinExistence type="predicted"/>
<feature type="region of interest" description="Disordered" evidence="1">
    <location>
        <begin position="58"/>
        <end position="209"/>
    </location>
</feature>
<sequence length="278" mass="30269">MLLPSAFDCAPRIHPSRSLYPPAPTLLSPPPTSRPCPTSPVSSNIYSACRSFQSLITTTLPSTSTPSPISRPSRPQPQLASPIALADSGTSAHSRKQSRPQQCATKIPQPQTPPRSSRKRRRSLSEDTSNDQENIPPSTPKRQRLCPPSIPLGLLPTDFSDLQETAANIPIPTTPPNSEPSHDEESEWPSSSATAQRPSPSPISSSEEDSQLISLILHKLRLKQSDWDECARRLGKGKDSIGERWKLLLGEGGEMGGLRRGRGRRVRGGVEGMHFISE</sequence>
<keyword evidence="3" id="KW-1185">Reference proteome</keyword>
<comment type="caution">
    <text evidence="2">The sequence shown here is derived from an EMBL/GenBank/DDBJ whole genome shotgun (WGS) entry which is preliminary data.</text>
</comment>
<dbReference type="EMBL" id="JAFEKC020000009">
    <property type="protein sequence ID" value="KAK0512554.1"/>
    <property type="molecule type" value="Genomic_DNA"/>
</dbReference>
<reference evidence="2" key="1">
    <citation type="submission" date="2023-03" db="EMBL/GenBank/DDBJ databases">
        <title>Complete genome of Cladonia borealis.</title>
        <authorList>
            <person name="Park H."/>
        </authorList>
    </citation>
    <scope>NUCLEOTIDE SEQUENCE</scope>
    <source>
        <strain evidence="2">ANT050790</strain>
    </source>
</reference>
<dbReference type="AlphaFoldDB" id="A0AA39R2R2"/>
<feature type="compositionally biased region" description="Low complexity" evidence="1">
    <location>
        <begin position="58"/>
        <end position="77"/>
    </location>
</feature>
<feature type="compositionally biased region" description="Polar residues" evidence="1">
    <location>
        <begin position="188"/>
        <end position="197"/>
    </location>
</feature>
<dbReference type="Proteomes" id="UP001166286">
    <property type="component" value="Unassembled WGS sequence"/>
</dbReference>
<gene>
    <name evidence="2" type="ORF">JMJ35_004571</name>
</gene>
<feature type="region of interest" description="Disordered" evidence="1">
    <location>
        <begin position="1"/>
        <end position="40"/>
    </location>
</feature>
<evidence type="ECO:0000256" key="1">
    <source>
        <dbReference type="SAM" id="MobiDB-lite"/>
    </source>
</evidence>